<evidence type="ECO:0000313" key="2">
    <source>
        <dbReference type="EMBL" id="NEC84491.1"/>
    </source>
</evidence>
<dbReference type="RefSeq" id="WP_164311938.1">
    <property type="nucleotide sequence ID" value="NZ_JAAGLU010000001.1"/>
</dbReference>
<comment type="caution">
    <text evidence="2">The sequence shown here is derived from an EMBL/GenBank/DDBJ whole genome shotgun (WGS) entry which is preliminary data.</text>
</comment>
<dbReference type="EMBL" id="JAAGLU010000001">
    <property type="protein sequence ID" value="NEC84491.1"/>
    <property type="molecule type" value="Genomic_DNA"/>
</dbReference>
<evidence type="ECO:0000256" key="1">
    <source>
        <dbReference type="SAM" id="MobiDB-lite"/>
    </source>
</evidence>
<proteinExistence type="predicted"/>
<gene>
    <name evidence="2" type="ORF">G3I71_01105</name>
</gene>
<reference evidence="2" key="1">
    <citation type="submission" date="2020-01" db="EMBL/GenBank/DDBJ databases">
        <title>Insect and environment-associated Actinomycetes.</title>
        <authorList>
            <person name="Currrie C."/>
            <person name="Chevrette M."/>
            <person name="Carlson C."/>
            <person name="Stubbendieck R."/>
            <person name="Wendt-Pienkowski E."/>
        </authorList>
    </citation>
    <scope>NUCLEOTIDE SEQUENCE</scope>
    <source>
        <strain evidence="2">SID12501</strain>
    </source>
</reference>
<organism evidence="2">
    <name type="scientific">Streptomyces sp. SID12501</name>
    <dbReference type="NCBI Taxonomy" id="2706042"/>
    <lineage>
        <taxon>Bacteria</taxon>
        <taxon>Bacillati</taxon>
        <taxon>Actinomycetota</taxon>
        <taxon>Actinomycetes</taxon>
        <taxon>Kitasatosporales</taxon>
        <taxon>Streptomycetaceae</taxon>
        <taxon>Streptomyces</taxon>
    </lineage>
</organism>
<sequence>MSAARVRRPAMRHARGSAPHLLAVLVLVLATFVFSCAGALPSPDTGPDRSTSAHVVHIADRDPCQEGPHHGCHTPGHPGVLNHAPFIGADRPAALDQPGTAPARLPLGPSRTPGAARPPDLHELQLLRV</sequence>
<feature type="region of interest" description="Disordered" evidence="1">
    <location>
        <begin position="61"/>
        <end position="121"/>
    </location>
</feature>
<protein>
    <submittedName>
        <fullName evidence="2">Uncharacterized protein</fullName>
    </submittedName>
</protein>
<name>A0A6B3BFN6_9ACTN</name>
<accession>A0A6B3BFN6</accession>
<dbReference type="AlphaFoldDB" id="A0A6B3BFN6"/>